<organism evidence="1 2">
    <name type="scientific">Dyella choica</name>
    <dbReference type="NCBI Taxonomy" id="1927959"/>
    <lineage>
        <taxon>Bacteria</taxon>
        <taxon>Pseudomonadati</taxon>
        <taxon>Pseudomonadota</taxon>
        <taxon>Gammaproteobacteria</taxon>
        <taxon>Lysobacterales</taxon>
        <taxon>Rhodanobacteraceae</taxon>
        <taxon>Dyella</taxon>
    </lineage>
</organism>
<protein>
    <recommendedName>
        <fullName evidence="3">Lipoprotein</fullName>
    </recommendedName>
</protein>
<dbReference type="EMBL" id="RYYV01000030">
    <property type="protein sequence ID" value="RUL69603.1"/>
    <property type="molecule type" value="Genomic_DNA"/>
</dbReference>
<dbReference type="OrthoDB" id="5952783at2"/>
<keyword evidence="2" id="KW-1185">Reference proteome</keyword>
<sequence length="129" mass="13733">MKQRNTVIYRGFTDLGVVAAAAFGLLLGGCGQAVKRPQAAGPTPKNEVVTGIPACDSYLASYLACHRAAGTFPQEALQTHYQAMRDTLLQEANDPGVRPYLANRCVGLAQQLRDTLQGHACTSPDATSR</sequence>
<evidence type="ECO:0008006" key="3">
    <source>
        <dbReference type="Google" id="ProtNLM"/>
    </source>
</evidence>
<dbReference type="Proteomes" id="UP000274358">
    <property type="component" value="Unassembled WGS sequence"/>
</dbReference>
<evidence type="ECO:0000313" key="1">
    <source>
        <dbReference type="EMBL" id="RUL69603.1"/>
    </source>
</evidence>
<evidence type="ECO:0000313" key="2">
    <source>
        <dbReference type="Proteomes" id="UP000274358"/>
    </source>
</evidence>
<dbReference type="RefSeq" id="WP_126686950.1">
    <property type="nucleotide sequence ID" value="NZ_RYYV01000030.1"/>
</dbReference>
<reference evidence="1 2" key="1">
    <citation type="submission" date="2018-12" db="EMBL/GenBank/DDBJ databases">
        <title>Dyella dinghuensis sp. nov. DHOA06 and Dyella choica sp. nov. 4M-K27, isolated from forest soil.</title>
        <authorList>
            <person name="Qiu L.-H."/>
            <person name="Gao Z.-H."/>
        </authorList>
    </citation>
    <scope>NUCLEOTIDE SEQUENCE [LARGE SCALE GENOMIC DNA]</scope>
    <source>
        <strain evidence="1 2">4M-K27</strain>
    </source>
</reference>
<proteinExistence type="predicted"/>
<gene>
    <name evidence="1" type="ORF">EKH80_22000</name>
</gene>
<comment type="caution">
    <text evidence="1">The sequence shown here is derived from an EMBL/GenBank/DDBJ whole genome shotgun (WGS) entry which is preliminary data.</text>
</comment>
<dbReference type="AlphaFoldDB" id="A0A3S0WSR6"/>
<name>A0A3S0WSR6_9GAMM</name>
<dbReference type="PROSITE" id="PS51257">
    <property type="entry name" value="PROKAR_LIPOPROTEIN"/>
    <property type="match status" value="1"/>
</dbReference>
<accession>A0A3S0WSR6</accession>